<gene>
    <name evidence="2" type="ORF">JQX14_08660</name>
</gene>
<dbReference type="EMBL" id="JAFBWN010000004">
    <property type="protein sequence ID" value="MBM2354608.1"/>
    <property type="molecule type" value="Genomic_DNA"/>
</dbReference>
<dbReference type="RefSeq" id="WP_231033585.1">
    <property type="nucleotide sequence ID" value="NZ_JAJNGX010000004.1"/>
</dbReference>
<evidence type="ECO:0000259" key="1">
    <source>
        <dbReference type="Pfam" id="PF08885"/>
    </source>
</evidence>
<organism evidence="2 3">
    <name type="scientific">Pseudosulfitobacter pseudonitzschiae</name>
    <dbReference type="NCBI Taxonomy" id="1402135"/>
    <lineage>
        <taxon>Bacteria</taxon>
        <taxon>Pseudomonadati</taxon>
        <taxon>Pseudomonadota</taxon>
        <taxon>Alphaproteobacteria</taxon>
        <taxon>Rhodobacterales</taxon>
        <taxon>Roseobacteraceae</taxon>
        <taxon>Pseudosulfitobacter</taxon>
    </lineage>
</organism>
<proteinExistence type="predicted"/>
<dbReference type="InterPro" id="IPR014982">
    <property type="entry name" value="GSCFA"/>
</dbReference>
<comment type="caution">
    <text evidence="2">The sequence shown here is derived from an EMBL/GenBank/DDBJ whole genome shotgun (WGS) entry which is preliminary data.</text>
</comment>
<dbReference type="Proteomes" id="UP000809337">
    <property type="component" value="Unassembled WGS sequence"/>
</dbReference>
<protein>
    <submittedName>
        <fullName evidence="2">GSCFA domain-containing protein</fullName>
    </submittedName>
</protein>
<name>A0A9Q2NT45_9RHOB</name>
<dbReference type="AlphaFoldDB" id="A0A9Q2NT45"/>
<dbReference type="Pfam" id="PF08885">
    <property type="entry name" value="GSCFA"/>
    <property type="match status" value="1"/>
</dbReference>
<sequence length="632" mass="69534">MTNPYDKTAPHGFWKTGVEAADPAAMYDIHAPKWQVQPEMRVATAGSCFARHLARFLTQNGFDVIDAEPAPEALTPEQAEQDGFGQFSARYGNIYTAPQLEQLLREAQRAKPRKGVTWKRGDRVIDAMRPRIPAQGFDSAADMLAARGQHLAAVREMIEGLDLFVFTLGLTEAWEHRQHGTVYPVVPGAVGGTFDPDTYAFRSFGYADTMAALENSLELIGDMRGGRAFRVLLTVSPVPLTATATGGHVLPATVYSKSVLRAVAGDCAARHDFVDYFPSYEIITNPAARSRFYDANLRTVTEEGVRAVMKVFFHHHGAGGTGVLDTTKAEKALVDDGCEEALLDAFAPGVKPKKQPVLGAPRLNIGATPQDPILFAGNSHLASFKDAVLAAAPDLDPAAHWFVPIDWTTATQSRGRWPRLRRRSGYEKISIRPEYRNRMQDIDLSMHRGRVTLCLVGRNFIGDQVLRAHGDLTTGQPGLRDGKKVTQQLPMVGRDDAALEDFYRGALQPRVAWALKMLMDPIFKRAIWVASPDLPEHAARVRLGNAFVDSGSYRHHQAAALRATLSMMPKQDERLRLIQHDPAMRMPSGFIRNEFATHPSTMDIHANAAFYRGALEQMFGAGAYAPSLTSAP</sequence>
<reference evidence="2" key="1">
    <citation type="submission" date="2021-01" db="EMBL/GenBank/DDBJ databases">
        <title>Diatom-associated Roseobacters Show Island Model of Population Structure.</title>
        <authorList>
            <person name="Qu L."/>
            <person name="Feng X."/>
            <person name="Chen Y."/>
            <person name="Li L."/>
            <person name="Wang X."/>
            <person name="Hu Z."/>
            <person name="Wang H."/>
            <person name="Luo H."/>
        </authorList>
    </citation>
    <scope>NUCLEOTIDE SEQUENCE</scope>
    <source>
        <strain evidence="2">SM26-45</strain>
    </source>
</reference>
<evidence type="ECO:0000313" key="2">
    <source>
        <dbReference type="EMBL" id="MBM2354608.1"/>
    </source>
</evidence>
<evidence type="ECO:0000313" key="3">
    <source>
        <dbReference type="Proteomes" id="UP000809337"/>
    </source>
</evidence>
<feature type="domain" description="GSCFA" evidence="1">
    <location>
        <begin position="41"/>
        <end position="312"/>
    </location>
</feature>
<accession>A0A9Q2NT45</accession>